<dbReference type="EMBL" id="JACXXJ020000005">
    <property type="protein sequence ID" value="MBF2717512.1"/>
    <property type="molecule type" value="Genomic_DNA"/>
</dbReference>
<dbReference type="AlphaFoldDB" id="A0AAE2URR1"/>
<organism evidence="1 2">
    <name type="scientific">Agrobacterium vitis</name>
    <name type="common">Rhizobium vitis</name>
    <dbReference type="NCBI Taxonomy" id="373"/>
    <lineage>
        <taxon>Bacteria</taxon>
        <taxon>Pseudomonadati</taxon>
        <taxon>Pseudomonadota</taxon>
        <taxon>Alphaproteobacteria</taxon>
        <taxon>Hyphomicrobiales</taxon>
        <taxon>Rhizobiaceae</taxon>
        <taxon>Rhizobium/Agrobacterium group</taxon>
        <taxon>Agrobacterium</taxon>
    </lineage>
</organism>
<proteinExistence type="predicted"/>
<evidence type="ECO:0000313" key="1">
    <source>
        <dbReference type="EMBL" id="MBF2717512.1"/>
    </source>
</evidence>
<name>A0AAE2URR1_AGRVI</name>
<dbReference type="RefSeq" id="WP_194417161.1">
    <property type="nucleotide sequence ID" value="NZ_JACXXJ020000005.1"/>
</dbReference>
<gene>
    <name evidence="1" type="ORF">IEI95_025210</name>
</gene>
<evidence type="ECO:0000313" key="2">
    <source>
        <dbReference type="Proteomes" id="UP000655037"/>
    </source>
</evidence>
<dbReference type="Proteomes" id="UP000655037">
    <property type="component" value="Unassembled WGS sequence"/>
</dbReference>
<comment type="caution">
    <text evidence="1">The sequence shown here is derived from an EMBL/GenBank/DDBJ whole genome shotgun (WGS) entry which is preliminary data.</text>
</comment>
<sequence length="170" mass="18879">MAKAEKQMKAAEVERLRAMFPGIYSDFLAGRIGSLRVALEVAGLRPQRSRLEKLKNSWKKASLEERRAFIAWLAAQENGEALESAVSRSTMSVQKSAASPIANGRYLLPETIIRIETIMARRRLKPGEVMQELGFGANDRSLLKALARKAALRLKAIAALESWLAENEIS</sequence>
<accession>A0AAE2URR1</accession>
<protein>
    <submittedName>
        <fullName evidence="1">Uncharacterized protein</fullName>
    </submittedName>
</protein>
<reference evidence="1" key="1">
    <citation type="submission" date="2020-11" db="EMBL/GenBank/DDBJ databases">
        <title>Agrobacterium vitis strain K377 genome.</title>
        <authorList>
            <person name="Xi H."/>
        </authorList>
    </citation>
    <scope>NUCLEOTIDE SEQUENCE</scope>
    <source>
        <strain evidence="1">K377</strain>
    </source>
</reference>